<evidence type="ECO:0000256" key="10">
    <source>
        <dbReference type="ARBA" id="ARBA00023212"/>
    </source>
</evidence>
<protein>
    <recommendedName>
        <fullName evidence="11">Dynein light intermediate chain</fullName>
    </recommendedName>
</protein>
<evidence type="ECO:0000256" key="11">
    <source>
        <dbReference type="RuleBase" id="RU366047"/>
    </source>
</evidence>
<evidence type="ECO:0000256" key="4">
    <source>
        <dbReference type="ARBA" id="ARBA00022490"/>
    </source>
</evidence>
<dbReference type="Pfam" id="PF05783">
    <property type="entry name" value="DLIC"/>
    <property type="match status" value="1"/>
</dbReference>
<feature type="compositionally biased region" description="Polar residues" evidence="12">
    <location>
        <begin position="361"/>
        <end position="382"/>
    </location>
</feature>
<keyword evidence="8 11" id="KW-0243">Dynein</keyword>
<keyword evidence="6 11" id="KW-0547">Nucleotide-binding</keyword>
<reference evidence="14" key="2">
    <citation type="submission" date="2019-12" db="UniProtKB">
        <authorList>
            <consortium name="WormBaseParasite"/>
        </authorList>
    </citation>
    <scope>IDENTIFICATION</scope>
</reference>
<evidence type="ECO:0000256" key="8">
    <source>
        <dbReference type="ARBA" id="ARBA00023017"/>
    </source>
</evidence>
<dbReference type="PANTHER" id="PTHR12688:SF0">
    <property type="entry name" value="DYNEIN LIGHT INTERMEDIATE CHAIN"/>
    <property type="match status" value="1"/>
</dbReference>
<dbReference type="GO" id="GO:0000226">
    <property type="term" value="P:microtubule cytoskeleton organization"/>
    <property type="evidence" value="ECO:0007669"/>
    <property type="project" value="TreeGrafter"/>
</dbReference>
<dbReference type="WBParaSite" id="TMUE_1000005540.2">
    <property type="protein sequence ID" value="TMUE_1000005540.2"/>
    <property type="gene ID" value="WBGene00287794"/>
</dbReference>
<evidence type="ECO:0000256" key="1">
    <source>
        <dbReference type="ARBA" id="ARBA00004245"/>
    </source>
</evidence>
<comment type="subcellular location">
    <subcellularLocation>
        <location evidence="1 11">Cytoplasm</location>
        <location evidence="1 11">Cytoskeleton</location>
    </subcellularLocation>
</comment>
<evidence type="ECO:0000256" key="7">
    <source>
        <dbReference type="ARBA" id="ARBA00022840"/>
    </source>
</evidence>
<keyword evidence="3 11" id="KW-0813">Transport</keyword>
<feature type="compositionally biased region" description="Basic and acidic residues" evidence="12">
    <location>
        <begin position="458"/>
        <end position="468"/>
    </location>
</feature>
<keyword evidence="5 11" id="KW-0493">Microtubule</keyword>
<organism evidence="13 14">
    <name type="scientific">Trichuris muris</name>
    <name type="common">Mouse whipworm</name>
    <dbReference type="NCBI Taxonomy" id="70415"/>
    <lineage>
        <taxon>Eukaryota</taxon>
        <taxon>Metazoa</taxon>
        <taxon>Ecdysozoa</taxon>
        <taxon>Nematoda</taxon>
        <taxon>Enoplea</taxon>
        <taxon>Dorylaimia</taxon>
        <taxon>Trichinellida</taxon>
        <taxon>Trichuridae</taxon>
        <taxon>Trichuris</taxon>
    </lineage>
</organism>
<keyword evidence="13" id="KW-1185">Reference proteome</keyword>
<evidence type="ECO:0000256" key="3">
    <source>
        <dbReference type="ARBA" id="ARBA00022448"/>
    </source>
</evidence>
<dbReference type="STRING" id="70415.A0A5S6QEL4"/>
<dbReference type="GO" id="GO:0005868">
    <property type="term" value="C:cytoplasmic dynein complex"/>
    <property type="evidence" value="ECO:0007669"/>
    <property type="project" value="UniProtKB-UniRule"/>
</dbReference>
<evidence type="ECO:0000256" key="9">
    <source>
        <dbReference type="ARBA" id="ARBA00023175"/>
    </source>
</evidence>
<keyword evidence="9 11" id="KW-0505">Motor protein</keyword>
<comment type="function">
    <text evidence="11">Acts as one of several non-catalytic accessory components of the cytoplasmic dynein 1 complex that are thought to be involved in linking dynein to cargos and to adapter proteins that regulate dynein function. Cytoplasmic dynein 1 acts as a motor for the intracellular retrograde motility of vesicles and organelles along microtubules. May play a role in binding dynein to membranous organelles or chromosomes.</text>
</comment>
<sequence>MGADDDLWSKVLHDVQFRSMNNLPNGSVLVLGDDDSGKTSLLARLQGIDDPKKGAGLEYHVLDINPDYKNGSYAYQLSNALPDVSPGESLRLGVWVLDGDPFYSPLISLALTPDTLKHSVVVICCSMAEPWNIMETLSKWVNVLENHLTTSATYDSVVLSDGREQLVRFWQEYVEPLDSSSHSDLGNKVPSMETDQFLLPLSESILSKNIGVPLIVVLTKCDMISSLEKDYDLRDEHFDFIQAHIRRFCLNYGAAVVYTNAKEGRNCDVLYKYILHRVYGFPFTHPVSVLERDSVFVPAGWDTINKIKILEETFMSINSTEPFDLCILKPATRRASQKDGDVRMEDENTFLGKIQTLLNAHAPNNSSSHRGQDSTLNISSTKGTERKLTSSPSNGVLTPSGNAKKVDAQSKSASQAPQPEGALAQFFNNLLIKKAGLTPSTPQAGRPSSPKHGLSPEALKELRDKSTDETGFDA</sequence>
<evidence type="ECO:0000256" key="5">
    <source>
        <dbReference type="ARBA" id="ARBA00022701"/>
    </source>
</evidence>
<comment type="subunit">
    <text evidence="11">Homodimer. The cytoplasmic dynein 1 complex consists of two catalytic heavy chains (HCs) and a number of non-catalytic subunits presented by intermediate chains (ICs).</text>
</comment>
<dbReference type="PANTHER" id="PTHR12688">
    <property type="entry name" value="DYNEIN LIGHT INTERMEDIATE CHAIN"/>
    <property type="match status" value="1"/>
</dbReference>
<dbReference type="InterPro" id="IPR008467">
    <property type="entry name" value="Dynein1_light_intermed_chain"/>
</dbReference>
<evidence type="ECO:0000256" key="2">
    <source>
        <dbReference type="ARBA" id="ARBA00006831"/>
    </source>
</evidence>
<dbReference type="Proteomes" id="UP000046395">
    <property type="component" value="Unassembled WGS sequence"/>
</dbReference>
<evidence type="ECO:0000256" key="12">
    <source>
        <dbReference type="SAM" id="MobiDB-lite"/>
    </source>
</evidence>
<dbReference type="GO" id="GO:0005813">
    <property type="term" value="C:centrosome"/>
    <property type="evidence" value="ECO:0007669"/>
    <property type="project" value="TreeGrafter"/>
</dbReference>
<dbReference type="InterPro" id="IPR027417">
    <property type="entry name" value="P-loop_NTPase"/>
</dbReference>
<keyword evidence="7 11" id="KW-0067">ATP-binding</keyword>
<feature type="compositionally biased region" description="Polar residues" evidence="12">
    <location>
        <begin position="389"/>
        <end position="401"/>
    </location>
</feature>
<comment type="similarity">
    <text evidence="2 11">Belongs to the dynein light intermediate chain family.</text>
</comment>
<dbReference type="GO" id="GO:0005874">
    <property type="term" value="C:microtubule"/>
    <property type="evidence" value="ECO:0007669"/>
    <property type="project" value="UniProtKB-KW"/>
</dbReference>
<keyword evidence="4 11" id="KW-0963">Cytoplasm</keyword>
<evidence type="ECO:0000313" key="13">
    <source>
        <dbReference type="Proteomes" id="UP000046395"/>
    </source>
</evidence>
<feature type="region of interest" description="Disordered" evidence="12">
    <location>
        <begin position="434"/>
        <end position="474"/>
    </location>
</feature>
<dbReference type="InterPro" id="IPR022780">
    <property type="entry name" value="Dynein_light_int_chain"/>
</dbReference>
<dbReference type="PRINTS" id="PR00449">
    <property type="entry name" value="RASTRNSFRMNG"/>
</dbReference>
<name>A0A5S6QEL4_TRIMR</name>
<evidence type="ECO:0000313" key="14">
    <source>
        <dbReference type="WBParaSite" id="TMUE_1000005540.1"/>
    </source>
</evidence>
<dbReference type="Gene3D" id="3.40.50.300">
    <property type="entry name" value="P-loop containing nucleotide triphosphate hydrolases"/>
    <property type="match status" value="1"/>
</dbReference>
<reference evidence="13" key="1">
    <citation type="submission" date="2014-03" db="EMBL/GenBank/DDBJ databases">
        <title>The whipworm genome and dual-species transcriptomics of an intimate host-pathogen interaction.</title>
        <authorList>
            <person name="Foth B.J."/>
            <person name="Tsai I.J."/>
            <person name="Reid A.J."/>
            <person name="Bancroft A.J."/>
            <person name="Nichol S."/>
            <person name="Tracey A."/>
            <person name="Holroyd N."/>
            <person name="Cotton J.A."/>
            <person name="Stanley E.J."/>
            <person name="Zarowiecki M."/>
            <person name="Liu J.Z."/>
            <person name="Huckvale T."/>
            <person name="Cooper P.J."/>
            <person name="Grencis R.K."/>
            <person name="Berriman M."/>
        </authorList>
    </citation>
    <scope>NUCLEOTIDE SEQUENCE [LARGE SCALE GENOMIC DNA]</scope>
    <source>
        <strain evidence="13">Edinburgh</strain>
    </source>
</reference>
<dbReference type="WBParaSite" id="TMUE_1000005540.1">
    <property type="protein sequence ID" value="TMUE_1000005540.1"/>
    <property type="gene ID" value="WBGene00287794"/>
</dbReference>
<dbReference type="GO" id="GO:0005524">
    <property type="term" value="F:ATP binding"/>
    <property type="evidence" value="ECO:0007669"/>
    <property type="project" value="UniProtKB-KW"/>
</dbReference>
<dbReference type="SUPFAM" id="SSF52540">
    <property type="entry name" value="P-loop containing nucleoside triphosphate hydrolases"/>
    <property type="match status" value="1"/>
</dbReference>
<dbReference type="GO" id="GO:0007018">
    <property type="term" value="P:microtubule-based movement"/>
    <property type="evidence" value="ECO:0007669"/>
    <property type="project" value="InterPro"/>
</dbReference>
<keyword evidence="10 11" id="KW-0206">Cytoskeleton</keyword>
<evidence type="ECO:0000256" key="6">
    <source>
        <dbReference type="ARBA" id="ARBA00022741"/>
    </source>
</evidence>
<dbReference type="AlphaFoldDB" id="A0A5S6QEL4"/>
<dbReference type="GO" id="GO:0045504">
    <property type="term" value="F:dynein heavy chain binding"/>
    <property type="evidence" value="ECO:0007669"/>
    <property type="project" value="TreeGrafter"/>
</dbReference>
<feature type="region of interest" description="Disordered" evidence="12">
    <location>
        <begin position="361"/>
        <end position="421"/>
    </location>
</feature>
<accession>A0A5S6QEL4</accession>
<proteinExistence type="inferred from homology"/>
<dbReference type="CDD" id="cd00882">
    <property type="entry name" value="Ras_like_GTPase"/>
    <property type="match status" value="1"/>
</dbReference>